<dbReference type="Proteomes" id="UP000091857">
    <property type="component" value="Chromosome 2"/>
</dbReference>
<evidence type="ECO:0000256" key="5">
    <source>
        <dbReference type="ARBA" id="ARBA00022801"/>
    </source>
</evidence>
<evidence type="ECO:0000256" key="8">
    <source>
        <dbReference type="SAM" id="SignalP"/>
    </source>
</evidence>
<evidence type="ECO:0000256" key="4">
    <source>
        <dbReference type="ARBA" id="ARBA00022729"/>
    </source>
</evidence>
<evidence type="ECO:0000256" key="1">
    <source>
        <dbReference type="ARBA" id="ARBA00004613"/>
    </source>
</evidence>
<dbReference type="PANTHER" id="PTHR45650">
    <property type="entry name" value="GDSL-LIKE LIPASE/ACYLHYDROLASE-RELATED"/>
    <property type="match status" value="1"/>
</dbReference>
<dbReference type="Gene3D" id="3.40.50.1110">
    <property type="entry name" value="SGNH hydrolase"/>
    <property type="match status" value="1"/>
</dbReference>
<comment type="similarity">
    <text evidence="2">Belongs to the 'GDSL' lipolytic enzyme family.</text>
</comment>
<dbReference type="InterPro" id="IPR001087">
    <property type="entry name" value="GDSL"/>
</dbReference>
<comment type="subcellular location">
    <subcellularLocation>
        <location evidence="1">Secreted</location>
    </subcellularLocation>
</comment>
<dbReference type="InterPro" id="IPR035669">
    <property type="entry name" value="SGNH_plant_lipase-like"/>
</dbReference>
<evidence type="ECO:0000313" key="10">
    <source>
        <dbReference type="Proteomes" id="UP000091857"/>
    </source>
</evidence>
<dbReference type="PANTHER" id="PTHR45650:SF14">
    <property type="entry name" value="GDSL ESTERASE_LIPASE 7-LIKE"/>
    <property type="match status" value="1"/>
</dbReference>
<evidence type="ECO:0000313" key="9">
    <source>
        <dbReference type="EMBL" id="OAY56980.1"/>
    </source>
</evidence>
<dbReference type="EMBL" id="CM004388">
    <property type="protein sequence ID" value="OAY56980.1"/>
    <property type="molecule type" value="Genomic_DNA"/>
</dbReference>
<dbReference type="InterPro" id="IPR036514">
    <property type="entry name" value="SGNH_hydro_sf"/>
</dbReference>
<feature type="signal peptide" evidence="8">
    <location>
        <begin position="1"/>
        <end position="24"/>
    </location>
</feature>
<keyword evidence="4 8" id="KW-0732">Signal</keyword>
<feature type="chain" id="PRO_5013333738" description="GDSL esterase/lipase 7" evidence="8">
    <location>
        <begin position="25"/>
        <end position="358"/>
    </location>
</feature>
<dbReference type="GO" id="GO:0016788">
    <property type="term" value="F:hydrolase activity, acting on ester bonds"/>
    <property type="evidence" value="ECO:0007669"/>
    <property type="project" value="InterPro"/>
</dbReference>
<reference evidence="10" key="1">
    <citation type="journal article" date="2016" name="Nat. Biotechnol.">
        <title>Sequencing wild and cultivated cassava and related species reveals extensive interspecific hybridization and genetic diversity.</title>
        <authorList>
            <person name="Bredeson J.V."/>
            <person name="Lyons J.B."/>
            <person name="Prochnik S.E."/>
            <person name="Wu G.A."/>
            <person name="Ha C.M."/>
            <person name="Edsinger-Gonzales E."/>
            <person name="Grimwood J."/>
            <person name="Schmutz J."/>
            <person name="Rabbi I.Y."/>
            <person name="Egesi C."/>
            <person name="Nauluvula P."/>
            <person name="Lebot V."/>
            <person name="Ndunguru J."/>
            <person name="Mkamilo G."/>
            <person name="Bart R.S."/>
            <person name="Setter T.L."/>
            <person name="Gleadow R.M."/>
            <person name="Kulakow P."/>
            <person name="Ferguson M.E."/>
            <person name="Rounsley S."/>
            <person name="Rokhsar D.S."/>
        </authorList>
    </citation>
    <scope>NUCLEOTIDE SEQUENCE [LARGE SCALE GENOMIC DNA]</scope>
    <source>
        <strain evidence="10">cv. AM560-2</strain>
    </source>
</reference>
<organism evidence="9 10">
    <name type="scientific">Manihot esculenta</name>
    <name type="common">Cassava</name>
    <name type="synonym">Jatropha manihot</name>
    <dbReference type="NCBI Taxonomy" id="3983"/>
    <lineage>
        <taxon>Eukaryota</taxon>
        <taxon>Viridiplantae</taxon>
        <taxon>Streptophyta</taxon>
        <taxon>Embryophyta</taxon>
        <taxon>Tracheophyta</taxon>
        <taxon>Spermatophyta</taxon>
        <taxon>Magnoliopsida</taxon>
        <taxon>eudicotyledons</taxon>
        <taxon>Gunneridae</taxon>
        <taxon>Pentapetalae</taxon>
        <taxon>rosids</taxon>
        <taxon>fabids</taxon>
        <taxon>Malpighiales</taxon>
        <taxon>Euphorbiaceae</taxon>
        <taxon>Crotonoideae</taxon>
        <taxon>Manihoteae</taxon>
        <taxon>Manihot</taxon>
    </lineage>
</organism>
<evidence type="ECO:0000256" key="7">
    <source>
        <dbReference type="ARBA" id="ARBA00023098"/>
    </source>
</evidence>
<keyword evidence="10" id="KW-1185">Reference proteome</keyword>
<dbReference type="Gramene" id="Manes.02G060900.1.v8.1">
    <property type="protein sequence ID" value="Manes.02G060900.1.v8.1.CDS"/>
    <property type="gene ID" value="Manes.02G060900.v8.1"/>
</dbReference>
<evidence type="ECO:0000256" key="3">
    <source>
        <dbReference type="ARBA" id="ARBA00022525"/>
    </source>
</evidence>
<protein>
    <recommendedName>
        <fullName evidence="11">GDSL esterase/lipase 7</fullName>
    </recommendedName>
</protein>
<keyword evidence="6" id="KW-0442">Lipid degradation</keyword>
<evidence type="ECO:0000256" key="2">
    <source>
        <dbReference type="ARBA" id="ARBA00008668"/>
    </source>
</evidence>
<dbReference type="InterPro" id="IPR051238">
    <property type="entry name" value="GDSL_esterase/lipase"/>
</dbReference>
<evidence type="ECO:0008006" key="11">
    <source>
        <dbReference type="Google" id="ProtNLM"/>
    </source>
</evidence>
<dbReference type="GO" id="GO:0005576">
    <property type="term" value="C:extracellular region"/>
    <property type="evidence" value="ECO:0007669"/>
    <property type="project" value="UniProtKB-SubCell"/>
</dbReference>
<name>A0A2C9WBD2_MANES</name>
<gene>
    <name evidence="9" type="ORF">MANES_02G060900v8</name>
</gene>
<keyword evidence="5" id="KW-0378">Hydrolase</keyword>
<proteinExistence type="inferred from homology"/>
<comment type="caution">
    <text evidence="9">The sequence shown here is derived from an EMBL/GenBank/DDBJ whole genome shotgun (WGS) entry which is preliminary data.</text>
</comment>
<dbReference type="AlphaFoldDB" id="A0A2C9WBD2"/>
<dbReference type="OrthoDB" id="1600564at2759"/>
<dbReference type="Pfam" id="PF00657">
    <property type="entry name" value="Lipase_GDSL"/>
    <property type="match status" value="1"/>
</dbReference>
<dbReference type="CDD" id="cd01837">
    <property type="entry name" value="SGNH_plant_lipase_like"/>
    <property type="match status" value="1"/>
</dbReference>
<dbReference type="GO" id="GO:0016042">
    <property type="term" value="P:lipid catabolic process"/>
    <property type="evidence" value="ECO:0007669"/>
    <property type="project" value="UniProtKB-KW"/>
</dbReference>
<evidence type="ECO:0000256" key="6">
    <source>
        <dbReference type="ARBA" id="ARBA00022963"/>
    </source>
</evidence>
<accession>A0A2C9WBD2</accession>
<sequence length="358" mass="39859">MQDIQTMRKLILVLVLFHLETSYCVPLVPALYVFGDSLFDSGNNNLLPTFAKANFFPYGLNFAKGVTGRFTNGRTLPDFIAEFLRLPYPPPYLSVRTSAPLTGLNFASGACGILPQTGTVLGKCLNLEEQINLFQAIVKLELPKHLKSTIEISNHLAKSIYVFSIGSNDYINNYLQKAIYDSSRKYTPQEFANLLLSKLSLSFERLYKLGARKIVMFEIGPIGCIPSIAKKNRKNGKCDEESNHLVSFFNNRLAGVLQNLTSNLHGSMFVYGHVNWLGYDAIINPSRYGLVDSSNPCCKTWGNGTSACIPLIPPCLNPNKHYFFDAYHLTETVCSVIASRCIKDKSVCSPTITEILLK</sequence>
<keyword evidence="7" id="KW-0443">Lipid metabolism</keyword>
<keyword evidence="3" id="KW-0964">Secreted</keyword>